<gene>
    <name evidence="1" type="ORF">NYPRO_LOCUS12039</name>
    <name evidence="2" type="ORF">NYPRO_LOCUS21071</name>
</gene>
<keyword evidence="3" id="KW-1185">Reference proteome</keyword>
<dbReference type="EMBL" id="CAJHUB010000711">
    <property type="protein sequence ID" value="CAD7679240.1"/>
    <property type="molecule type" value="Genomic_DNA"/>
</dbReference>
<evidence type="ECO:0000313" key="1">
    <source>
        <dbReference type="EMBL" id="CAD7679240.1"/>
    </source>
</evidence>
<accession>A0A811YP02</accession>
<dbReference type="EMBL" id="CAJHUB010000765">
    <property type="protein sequence ID" value="CAD7688278.1"/>
    <property type="molecule type" value="Genomic_DNA"/>
</dbReference>
<sequence length="74" mass="8631">MRSTDAQEQYFSAKAERINSPFLCLFVQVGPSTEWITLVRAIFITQSCSNTNLFWKHPHKYELKQYSISYLGIP</sequence>
<organism evidence="1 3">
    <name type="scientific">Nyctereutes procyonoides</name>
    <name type="common">Raccoon dog</name>
    <name type="synonym">Canis procyonoides</name>
    <dbReference type="NCBI Taxonomy" id="34880"/>
    <lineage>
        <taxon>Eukaryota</taxon>
        <taxon>Metazoa</taxon>
        <taxon>Chordata</taxon>
        <taxon>Craniata</taxon>
        <taxon>Vertebrata</taxon>
        <taxon>Euteleostomi</taxon>
        <taxon>Mammalia</taxon>
        <taxon>Eutheria</taxon>
        <taxon>Laurasiatheria</taxon>
        <taxon>Carnivora</taxon>
        <taxon>Caniformia</taxon>
        <taxon>Canidae</taxon>
        <taxon>Nyctereutes</taxon>
    </lineage>
</organism>
<name>A0A811YP02_NYCPR</name>
<protein>
    <submittedName>
        <fullName evidence="1">(raccoon dog) hypothetical protein</fullName>
    </submittedName>
</protein>
<proteinExistence type="predicted"/>
<comment type="caution">
    <text evidence="1">The sequence shown here is derived from an EMBL/GenBank/DDBJ whole genome shotgun (WGS) entry which is preliminary data.</text>
</comment>
<dbReference type="AlphaFoldDB" id="A0A811YP02"/>
<reference evidence="1" key="1">
    <citation type="submission" date="2020-12" db="EMBL/GenBank/DDBJ databases">
        <authorList>
            <consortium name="Molecular Ecology Group"/>
        </authorList>
    </citation>
    <scope>NUCLEOTIDE SEQUENCE</scope>
    <source>
        <strain evidence="1">TBG_1078</strain>
    </source>
</reference>
<evidence type="ECO:0000313" key="2">
    <source>
        <dbReference type="EMBL" id="CAD7688278.1"/>
    </source>
</evidence>
<evidence type="ECO:0000313" key="3">
    <source>
        <dbReference type="Proteomes" id="UP000645828"/>
    </source>
</evidence>
<dbReference type="Proteomes" id="UP000645828">
    <property type="component" value="Unassembled WGS sequence"/>
</dbReference>